<dbReference type="InterPro" id="IPR028081">
    <property type="entry name" value="Leu-bd"/>
</dbReference>
<dbReference type="Proteomes" id="UP000622890">
    <property type="component" value="Unassembled WGS sequence"/>
</dbReference>
<name>A0A934SYU8_9BURK</name>
<keyword evidence="2" id="KW-0732">Signal</keyword>
<evidence type="ECO:0000313" key="4">
    <source>
        <dbReference type="EMBL" id="MBK4739381.1"/>
    </source>
</evidence>
<accession>A0A934SYU8</accession>
<reference evidence="4" key="1">
    <citation type="submission" date="2021-01" db="EMBL/GenBank/DDBJ databases">
        <title>Genome sequence of strain Noviherbaspirillum sp. DKR-6.</title>
        <authorList>
            <person name="Chaudhary D.K."/>
        </authorList>
    </citation>
    <scope>NUCLEOTIDE SEQUENCE</scope>
    <source>
        <strain evidence="4">DKR-6</strain>
    </source>
</reference>
<protein>
    <submittedName>
        <fullName evidence="4">ABC transporter substrate-binding protein</fullName>
    </submittedName>
</protein>
<proteinExistence type="inferred from homology"/>
<evidence type="ECO:0000259" key="3">
    <source>
        <dbReference type="Pfam" id="PF13458"/>
    </source>
</evidence>
<gene>
    <name evidence="4" type="ORF">JJB74_32815</name>
</gene>
<dbReference type="Gene3D" id="3.40.50.2300">
    <property type="match status" value="2"/>
</dbReference>
<sequence length="367" mass="39958">MPVFAQETIKIGLVAPMSGAFALYGQGFHQSMQAYMANYGDTVAGKKVEIIVRDNTTNTPETARRLAQELITRERVDFLAGFALSPDALSVANLSAQAKKPTIVMLAAASGLTAKSPYLVRVSYSNIQTSASMAKWAYKNGVRKVYTMVSDYAPGIDCEVAFQEAFESLGGKIIGNSRMPLASLEYAPYVQRLKESGADAVYLFVPSGDPMVSFMKNYVERGLPQAGMKLLTTTDLAEEYIKPMGDAAAYITNTIQYYDTLNNEENAKFKTAYLKIAGKNPGAIALGGYDGMAVIYEVSRKLNGKLDPEKIMAAMKGLKIKSPRGNLMIDPDTRDAVANMYVAKIEKKGSQYVPVVIDTFVDVKEGK</sequence>
<evidence type="ECO:0000256" key="1">
    <source>
        <dbReference type="ARBA" id="ARBA00010062"/>
    </source>
</evidence>
<dbReference type="PANTHER" id="PTHR30483:SF6">
    <property type="entry name" value="PERIPLASMIC BINDING PROTEIN OF ABC TRANSPORTER FOR NATURAL AMINO ACIDS"/>
    <property type="match status" value="1"/>
</dbReference>
<dbReference type="InterPro" id="IPR028082">
    <property type="entry name" value="Peripla_BP_I"/>
</dbReference>
<dbReference type="EMBL" id="JAEPBG010000060">
    <property type="protein sequence ID" value="MBK4739381.1"/>
    <property type="molecule type" value="Genomic_DNA"/>
</dbReference>
<dbReference type="SUPFAM" id="SSF53822">
    <property type="entry name" value="Periplasmic binding protein-like I"/>
    <property type="match status" value="1"/>
</dbReference>
<comment type="similarity">
    <text evidence="1">Belongs to the leucine-binding protein family.</text>
</comment>
<dbReference type="PANTHER" id="PTHR30483">
    <property type="entry name" value="LEUCINE-SPECIFIC-BINDING PROTEIN"/>
    <property type="match status" value="1"/>
</dbReference>
<dbReference type="InterPro" id="IPR051010">
    <property type="entry name" value="BCAA_transport"/>
</dbReference>
<comment type="caution">
    <text evidence="4">The sequence shown here is derived from an EMBL/GenBank/DDBJ whole genome shotgun (WGS) entry which is preliminary data.</text>
</comment>
<dbReference type="AlphaFoldDB" id="A0A934SYU8"/>
<evidence type="ECO:0000313" key="5">
    <source>
        <dbReference type="Proteomes" id="UP000622890"/>
    </source>
</evidence>
<keyword evidence="5" id="KW-1185">Reference proteome</keyword>
<organism evidence="4 5">
    <name type="scientific">Noviherbaspirillum pedocola</name>
    <dbReference type="NCBI Taxonomy" id="2801341"/>
    <lineage>
        <taxon>Bacteria</taxon>
        <taxon>Pseudomonadati</taxon>
        <taxon>Pseudomonadota</taxon>
        <taxon>Betaproteobacteria</taxon>
        <taxon>Burkholderiales</taxon>
        <taxon>Oxalobacteraceae</taxon>
        <taxon>Noviherbaspirillum</taxon>
    </lineage>
</organism>
<dbReference type="Pfam" id="PF13458">
    <property type="entry name" value="Peripla_BP_6"/>
    <property type="match status" value="1"/>
</dbReference>
<feature type="domain" description="Leucine-binding protein" evidence="3">
    <location>
        <begin position="8"/>
        <end position="349"/>
    </location>
</feature>
<evidence type="ECO:0000256" key="2">
    <source>
        <dbReference type="ARBA" id="ARBA00022729"/>
    </source>
</evidence>